<organism evidence="2 3">
    <name type="scientific">Thiovibrio frasassiensis</name>
    <dbReference type="NCBI Taxonomy" id="2984131"/>
    <lineage>
        <taxon>Bacteria</taxon>
        <taxon>Pseudomonadati</taxon>
        <taxon>Thermodesulfobacteriota</taxon>
        <taxon>Desulfobulbia</taxon>
        <taxon>Desulfobulbales</taxon>
        <taxon>Thiovibrionaceae</taxon>
        <taxon>Thiovibrio</taxon>
    </lineage>
</organism>
<gene>
    <name evidence="2" type="ORF">OLX77_12335</name>
</gene>
<dbReference type="PANTHER" id="PTHR43617">
    <property type="entry name" value="L-AMINO ACID N-ACETYLTRANSFERASE"/>
    <property type="match status" value="1"/>
</dbReference>
<name>A0A9X4MQK0_9BACT</name>
<dbReference type="RefSeq" id="WP_307633907.1">
    <property type="nucleotide sequence ID" value="NZ_JAPHEH010000001.1"/>
</dbReference>
<dbReference type="InterPro" id="IPR050276">
    <property type="entry name" value="MshD_Acetyltransferase"/>
</dbReference>
<dbReference type="EMBL" id="JAPHEH010000001">
    <property type="protein sequence ID" value="MDG4476942.1"/>
    <property type="molecule type" value="Genomic_DNA"/>
</dbReference>
<evidence type="ECO:0000259" key="1">
    <source>
        <dbReference type="PROSITE" id="PS51186"/>
    </source>
</evidence>
<dbReference type="CDD" id="cd04301">
    <property type="entry name" value="NAT_SF"/>
    <property type="match status" value="1"/>
</dbReference>
<dbReference type="PROSITE" id="PS51186">
    <property type="entry name" value="GNAT"/>
    <property type="match status" value="1"/>
</dbReference>
<dbReference type="Gene3D" id="3.40.630.30">
    <property type="match status" value="1"/>
</dbReference>
<dbReference type="AlphaFoldDB" id="A0A9X4MQK0"/>
<dbReference type="InterPro" id="IPR016181">
    <property type="entry name" value="Acyl_CoA_acyltransferase"/>
</dbReference>
<keyword evidence="3" id="KW-1185">Reference proteome</keyword>
<accession>A0A9X4MQK0</accession>
<dbReference type="GO" id="GO:0016747">
    <property type="term" value="F:acyltransferase activity, transferring groups other than amino-acyl groups"/>
    <property type="evidence" value="ECO:0007669"/>
    <property type="project" value="InterPro"/>
</dbReference>
<dbReference type="InterPro" id="IPR000182">
    <property type="entry name" value="GNAT_dom"/>
</dbReference>
<protein>
    <submittedName>
        <fullName evidence="2">N-acetyltransferase</fullName>
    </submittedName>
</protein>
<feature type="domain" description="N-acetyltransferase" evidence="1">
    <location>
        <begin position="1"/>
        <end position="139"/>
    </location>
</feature>
<sequence>MKIRKLTPENYPKVSALLRQAFPDSSEEVQLVENLHANGKEMHEWICIHVNAVIGYIAFSKAYNGAAVCGLHLAPLAVKPEFQGQGVGSELLRFALRQEGIKDATIFVLGEPHFYQRFGFSPCVMPICPFEPSNAHFLSLRNTSESQFSVRYEPEFKAGPRKAKRSKRRR</sequence>
<dbReference type="Proteomes" id="UP001154240">
    <property type="component" value="Unassembled WGS sequence"/>
</dbReference>
<reference evidence="2" key="2">
    <citation type="submission" date="2022-10" db="EMBL/GenBank/DDBJ databases">
        <authorList>
            <person name="Aronson H.S."/>
        </authorList>
    </citation>
    <scope>NUCLEOTIDE SEQUENCE</scope>
    <source>
        <strain evidence="2">RS19-109</strain>
    </source>
</reference>
<proteinExistence type="predicted"/>
<evidence type="ECO:0000313" key="2">
    <source>
        <dbReference type="EMBL" id="MDG4476942.1"/>
    </source>
</evidence>
<dbReference type="SUPFAM" id="SSF55729">
    <property type="entry name" value="Acyl-CoA N-acyltransferases (Nat)"/>
    <property type="match status" value="1"/>
</dbReference>
<reference evidence="2" key="1">
    <citation type="journal article" date="2022" name="bioRxiv">
        <title>Thiovibrio frasassiensisgen. nov., sp. nov., an autotrophic, elemental sulfur disproportionating bacterium isolated from sulfidic karst sediment, and proposal of Thiovibrionaceae fam. nov.</title>
        <authorList>
            <person name="Aronson H."/>
            <person name="Thomas C."/>
            <person name="Bhattacharyya M."/>
            <person name="Eckstein S."/>
            <person name="Jensen S."/>
            <person name="Barco R."/>
            <person name="Macalady J."/>
            <person name="Amend J."/>
        </authorList>
    </citation>
    <scope>NUCLEOTIDE SEQUENCE</scope>
    <source>
        <strain evidence="2">RS19-109</strain>
    </source>
</reference>
<dbReference type="PANTHER" id="PTHR43617:SF2">
    <property type="entry name" value="UPF0039 PROTEIN SLL0451"/>
    <property type="match status" value="1"/>
</dbReference>
<dbReference type="Pfam" id="PF13508">
    <property type="entry name" value="Acetyltransf_7"/>
    <property type="match status" value="1"/>
</dbReference>
<evidence type="ECO:0000313" key="3">
    <source>
        <dbReference type="Proteomes" id="UP001154240"/>
    </source>
</evidence>
<comment type="caution">
    <text evidence="2">The sequence shown here is derived from an EMBL/GenBank/DDBJ whole genome shotgun (WGS) entry which is preliminary data.</text>
</comment>